<protein>
    <recommendedName>
        <fullName evidence="3">ApeA N-terminal domain-containing protein</fullName>
    </recommendedName>
</protein>
<name>A0A7W7GNY6_9MICC</name>
<evidence type="ECO:0000313" key="2">
    <source>
        <dbReference type="Proteomes" id="UP000540191"/>
    </source>
</evidence>
<comment type="caution">
    <text evidence="1">The sequence shown here is derived from an EMBL/GenBank/DDBJ whole genome shotgun (WGS) entry which is preliminary data.</text>
</comment>
<dbReference type="AlphaFoldDB" id="A0A7W7GNY6"/>
<organism evidence="1 2">
    <name type="scientific">Micrococcus cohnii</name>
    <dbReference type="NCBI Taxonomy" id="993416"/>
    <lineage>
        <taxon>Bacteria</taxon>
        <taxon>Bacillati</taxon>
        <taxon>Actinomycetota</taxon>
        <taxon>Actinomycetes</taxon>
        <taxon>Micrococcales</taxon>
        <taxon>Micrococcaceae</taxon>
        <taxon>Micrococcus</taxon>
    </lineage>
</organism>
<evidence type="ECO:0008006" key="3">
    <source>
        <dbReference type="Google" id="ProtNLM"/>
    </source>
</evidence>
<dbReference type="EMBL" id="JACHNA010000001">
    <property type="protein sequence ID" value="MBB4735628.1"/>
    <property type="molecule type" value="Genomic_DNA"/>
</dbReference>
<accession>A0A7W7GNY6</accession>
<sequence>MFEAGASLGDALGSYGFVQEFAPVLKPHVMSSPIVVEALVGASVQDNAKRGFHAPKNISEEEWASLIMEYLNGDEANLNYVRLLKTARSRDILGLNDDVRIRAIQRCEELETSLLENPSSGLRVRYEVGIGEEELEKVSENEDGVLEVSQIFSRTWLEETLDFPSILNNLQILLGFADDNVILTLPSYGSERRGLERLFTFEVRSNYPRGTVFSSKENISLLQLYAYSSFLADNDIELEDVFAWFCAEYLSEWMQGERITFTRSTPGSSNIERIRHLLIEMESVMRQYNLFVKYKKIDASRLIYGSDSLVIEELPSQASDKYALPQKGGEIESILYALFSDQSSLNYIDENRRGDSFAELILSHSLSIADFHDYQTPAIQNLRKLDVLDRLSSRVRFRSGSQVRLLGQLYRVGAINTRWLDTGGRSELLRMDKRGWLNWSGRLFTREEASFLNFMLNDREFSDGPKLRNSYIHARVPLTEAQEGHRLAYLQVLLLMSQVVIKINDDFRVAQLGAVKELSAR</sequence>
<reference evidence="1 2" key="1">
    <citation type="submission" date="2020-08" db="EMBL/GenBank/DDBJ databases">
        <title>Sequencing the genomes of 1000 actinobacteria strains.</title>
        <authorList>
            <person name="Klenk H.-P."/>
        </authorList>
    </citation>
    <scope>NUCLEOTIDE SEQUENCE [LARGE SCALE GENOMIC DNA]</scope>
    <source>
        <strain evidence="1 2">DSM 23974</strain>
    </source>
</reference>
<keyword evidence="2" id="KW-1185">Reference proteome</keyword>
<gene>
    <name evidence="1" type="ORF">HDA30_001136</name>
</gene>
<proteinExistence type="predicted"/>
<evidence type="ECO:0000313" key="1">
    <source>
        <dbReference type="EMBL" id="MBB4735628.1"/>
    </source>
</evidence>
<dbReference type="RefSeq" id="WP_184241359.1">
    <property type="nucleotide sequence ID" value="NZ_JACHNA010000001.1"/>
</dbReference>
<dbReference type="Proteomes" id="UP000540191">
    <property type="component" value="Unassembled WGS sequence"/>
</dbReference>